<gene>
    <name evidence="1" type="ORF">T11_4920</name>
</gene>
<proteinExistence type="predicted"/>
<keyword evidence="2" id="KW-1185">Reference proteome</keyword>
<reference evidence="1 2" key="1">
    <citation type="submission" date="2015-01" db="EMBL/GenBank/DDBJ databases">
        <title>Evolution of Trichinella species and genotypes.</title>
        <authorList>
            <person name="Korhonen P.K."/>
            <person name="Edoardo P."/>
            <person name="Giuseppe L.R."/>
            <person name="Gasser R.B."/>
        </authorList>
    </citation>
    <scope>NUCLEOTIDE SEQUENCE [LARGE SCALE GENOMIC DNA]</scope>
    <source>
        <strain evidence="1">ISS1029</strain>
    </source>
</reference>
<protein>
    <submittedName>
        <fullName evidence="1">Uncharacterized protein</fullName>
    </submittedName>
</protein>
<dbReference type="EMBL" id="JYDP01000024">
    <property type="protein sequence ID" value="KRZ14488.1"/>
    <property type="molecule type" value="Genomic_DNA"/>
</dbReference>
<sequence length="60" mass="7085">MRPSVVGLYYSWLWLTQQQSDEIKHKVECCKKNKQKGRPTFVPLFRCWRRASLLATATSI</sequence>
<organism evidence="1 2">
    <name type="scientific">Trichinella zimbabwensis</name>
    <dbReference type="NCBI Taxonomy" id="268475"/>
    <lineage>
        <taxon>Eukaryota</taxon>
        <taxon>Metazoa</taxon>
        <taxon>Ecdysozoa</taxon>
        <taxon>Nematoda</taxon>
        <taxon>Enoplea</taxon>
        <taxon>Dorylaimia</taxon>
        <taxon>Trichinellida</taxon>
        <taxon>Trichinellidae</taxon>
        <taxon>Trichinella</taxon>
    </lineage>
</organism>
<name>A0A0V1HUW1_9BILA</name>
<dbReference type="Proteomes" id="UP000055024">
    <property type="component" value="Unassembled WGS sequence"/>
</dbReference>
<evidence type="ECO:0000313" key="2">
    <source>
        <dbReference type="Proteomes" id="UP000055024"/>
    </source>
</evidence>
<dbReference type="AlphaFoldDB" id="A0A0V1HUW1"/>
<comment type="caution">
    <text evidence="1">The sequence shown here is derived from an EMBL/GenBank/DDBJ whole genome shotgun (WGS) entry which is preliminary data.</text>
</comment>
<evidence type="ECO:0000313" key="1">
    <source>
        <dbReference type="EMBL" id="KRZ14488.1"/>
    </source>
</evidence>
<accession>A0A0V1HUW1</accession>